<evidence type="ECO:0000313" key="1">
    <source>
        <dbReference type="EMBL" id="KRX49009.1"/>
    </source>
</evidence>
<keyword evidence="2" id="KW-1185">Reference proteome</keyword>
<protein>
    <recommendedName>
        <fullName evidence="3">Protein quaking-B</fullName>
    </recommendedName>
</protein>
<gene>
    <name evidence="1" type="ORF">T05_8839</name>
</gene>
<dbReference type="InterPro" id="IPR036612">
    <property type="entry name" value="KH_dom_type_1_sf"/>
</dbReference>
<dbReference type="AlphaFoldDB" id="A0A0V0UD29"/>
<evidence type="ECO:0008006" key="3">
    <source>
        <dbReference type="Google" id="ProtNLM"/>
    </source>
</evidence>
<dbReference type="Gene3D" id="3.30.1370.10">
    <property type="entry name" value="K Homology domain, type 1"/>
    <property type="match status" value="1"/>
</dbReference>
<evidence type="ECO:0000313" key="2">
    <source>
        <dbReference type="Proteomes" id="UP000055048"/>
    </source>
</evidence>
<dbReference type="Proteomes" id="UP000055048">
    <property type="component" value="Unassembled WGS sequence"/>
</dbReference>
<proteinExistence type="predicted"/>
<reference evidence="1 2" key="1">
    <citation type="submission" date="2015-01" db="EMBL/GenBank/DDBJ databases">
        <title>Evolution of Trichinella species and genotypes.</title>
        <authorList>
            <person name="Korhonen P.K."/>
            <person name="Edoardo P."/>
            <person name="Giuseppe L.R."/>
            <person name="Gasser R.B."/>
        </authorList>
    </citation>
    <scope>NUCLEOTIDE SEQUENCE [LARGE SCALE GENOMIC DNA]</scope>
    <source>
        <strain evidence="1">ISS417</strain>
    </source>
</reference>
<comment type="caution">
    <text evidence="1">The sequence shown here is derived from an EMBL/GenBank/DDBJ whole genome shotgun (WGS) entry which is preliminary data.</text>
</comment>
<dbReference type="SUPFAM" id="SSF54791">
    <property type="entry name" value="Eukaryotic type KH-domain (KH-domain type I)"/>
    <property type="match status" value="3"/>
</dbReference>
<name>A0A0V0UD29_9BILA</name>
<accession>A0A0V0UD29</accession>
<dbReference type="OrthoDB" id="5915642at2759"/>
<dbReference type="STRING" id="144512.A0A0V0UD29"/>
<dbReference type="EMBL" id="JYDJ01000021">
    <property type="protein sequence ID" value="KRX49009.1"/>
    <property type="molecule type" value="Genomic_DNA"/>
</dbReference>
<sequence length="557" mass="64871">MAALNQLSSTVKQADNDSTEQFIRQLLINVEEHILRHHVNRLLALPMFLKIIQIPTPEPSGQIKKGFAKACYSTSGLPYNLGSRIIGPRGCTVKAIQILCACSIQLNFIEDNLLEIQIVVEPDYESTVNFKIWRAFQIIHSLLQYYPTGKDMVKTIQFDDFNFYENHVEIINKCYTIQQPYHSDINDVTTVSSDYYSVGKRFLLEMLKVLEKKMLTYHMNNLLVLPMFQKIFCIPQPAPIGRVQIGYGMRIYSASNYPFSIASRIIGPRGLTIKVIQTLCKCRIYLRWKEINVLQIEVFTEKNFRSTVDFTIWKAFECINRLLEIPPTEEDAVKAIQYNDLEFYKSQYKLLKSRCLIHSLPHSDTDSVNTLLSEKNYETIRNVLNMFTKLEENLLLYHMKNLLSLPVLQNVLHAPPPQPSGEIEKINSIKMCSTWRCPFDFGSRIIGPHGFTVKAIEKICECRIHVKYEKEHTWRVTVRAENDVLSTLNFKIWKSFEFIDHLLKIYPYDEDNVDVIQRADLQFWERQMEIIFNSLPVLLSHEQLLNEHDVESLPQSE</sequence>
<organism evidence="1 2">
    <name type="scientific">Trichinella murrelli</name>
    <dbReference type="NCBI Taxonomy" id="144512"/>
    <lineage>
        <taxon>Eukaryota</taxon>
        <taxon>Metazoa</taxon>
        <taxon>Ecdysozoa</taxon>
        <taxon>Nematoda</taxon>
        <taxon>Enoplea</taxon>
        <taxon>Dorylaimia</taxon>
        <taxon>Trichinellida</taxon>
        <taxon>Trichinellidae</taxon>
        <taxon>Trichinella</taxon>
    </lineage>
</organism>
<dbReference type="GO" id="GO:0003723">
    <property type="term" value="F:RNA binding"/>
    <property type="evidence" value="ECO:0007669"/>
    <property type="project" value="InterPro"/>
</dbReference>